<dbReference type="SUPFAM" id="SSF54292">
    <property type="entry name" value="2Fe-2S ferredoxin-like"/>
    <property type="match status" value="1"/>
</dbReference>
<keyword evidence="5" id="KW-0349">Heme</keyword>
<evidence type="ECO:0000259" key="19">
    <source>
        <dbReference type="PROSITE" id="PS51340"/>
    </source>
</evidence>
<evidence type="ECO:0000256" key="5">
    <source>
        <dbReference type="ARBA" id="ARBA00022617"/>
    </source>
</evidence>
<dbReference type="Pfam" id="PF00111">
    <property type="entry name" value="Fer2"/>
    <property type="match status" value="1"/>
</dbReference>
<keyword evidence="7" id="KW-0001">2Fe-2S</keyword>
<evidence type="ECO:0000256" key="14">
    <source>
        <dbReference type="ARBA" id="ARBA00023027"/>
    </source>
</evidence>
<dbReference type="InterPro" id="IPR005163">
    <property type="entry name" value="Tri_helical_YiiM-like"/>
</dbReference>
<dbReference type="PANTHER" id="PTHR30212">
    <property type="entry name" value="PROTEIN YIIM"/>
    <property type="match status" value="1"/>
</dbReference>
<gene>
    <name evidence="21" type="ORF">SBRY_40139</name>
</gene>
<organism evidence="21 22">
    <name type="scientific">Actinacidiphila bryophytorum</name>
    <dbReference type="NCBI Taxonomy" id="1436133"/>
    <lineage>
        <taxon>Bacteria</taxon>
        <taxon>Bacillati</taxon>
        <taxon>Actinomycetota</taxon>
        <taxon>Actinomycetes</taxon>
        <taxon>Kitasatosporales</taxon>
        <taxon>Streptomycetaceae</taxon>
        <taxon>Actinacidiphila</taxon>
    </lineage>
</organism>
<feature type="region of interest" description="Disordered" evidence="17">
    <location>
        <begin position="1"/>
        <end position="25"/>
    </location>
</feature>
<dbReference type="InterPro" id="IPR001433">
    <property type="entry name" value="OxRdtase_FAD/NAD-bd"/>
</dbReference>
<sequence length="619" mass="65271">MLKDGTRQATAQGADGFAGPDPAREEGGVVATLTAVNVGMPKDVPWHGRTVHTGVYKQTVTGPRMVRRLNIDGDGQGDLGGHGGEQRAVLVYQLGSYRHWAQELGRDDLAPGHFGENFTVDGLPDDEVCIGDRYRIGGALFEVTQPRVTCYRVGLRMGEPQMAALLVAHHRPGFYLRVIEEGEVEAGQEIVKTAGGPEAMTVEEIDRVLYLPGHTREQVERALRIPALSPGWQVSMRTLLDQGDGEAAGASGSAGLNTAATAPPPGWRGFRPLTVTGIQAESRSVFSLHLAADDGADLPPALPGQFLTVKVQPAGDAPPLIRSYSLSGEPGAGTYRISVKVEPHGAASNELHAHIRVGDRLEAAAPRGTFCLADGDNPVVLLSAGIGVTPVLAMLHALTRDRSTRQVWWLHGARNSTEHPFARESRDLVAALPHGRSTVFYSSPAPTDRLGVDYEQASRLSADRIAALGLPTDADAYLCGPTGFMDSVTAALVDSGLDAARVHTEMFGAGASLTPGIKGDKAAPAPHQPAGPAGTGPMVSFARSGLDVPWNDAQDSLLELAEACDVPVQWSCRTGVCHTCELALMSGSVDYSPDPVEPPADGNILICCSKPADGIVLDL</sequence>
<dbReference type="Pfam" id="PF03475">
    <property type="entry name" value="YiiM_3-alpha"/>
    <property type="match status" value="1"/>
</dbReference>
<protein>
    <recommendedName>
        <fullName evidence="4">nitric oxide dioxygenase</fullName>
        <ecNumber evidence="4">1.14.12.17</ecNumber>
    </recommendedName>
</protein>
<keyword evidence="8" id="KW-0479">Metal-binding</keyword>
<dbReference type="Proteomes" id="UP001153328">
    <property type="component" value="Unassembled WGS sequence"/>
</dbReference>
<dbReference type="PROSITE" id="PS51384">
    <property type="entry name" value="FAD_FR"/>
    <property type="match status" value="1"/>
</dbReference>
<evidence type="ECO:0000313" key="22">
    <source>
        <dbReference type="Proteomes" id="UP001153328"/>
    </source>
</evidence>
<feature type="region of interest" description="Disordered" evidence="17">
    <location>
        <begin position="243"/>
        <end position="268"/>
    </location>
</feature>
<evidence type="ECO:0000256" key="13">
    <source>
        <dbReference type="ARBA" id="ARBA00023014"/>
    </source>
</evidence>
<dbReference type="GO" id="GO:0030170">
    <property type="term" value="F:pyridoxal phosphate binding"/>
    <property type="evidence" value="ECO:0007669"/>
    <property type="project" value="InterPro"/>
</dbReference>
<dbReference type="Pfam" id="PF03473">
    <property type="entry name" value="MOSC"/>
    <property type="match status" value="1"/>
</dbReference>
<evidence type="ECO:0000256" key="10">
    <source>
        <dbReference type="ARBA" id="ARBA00022857"/>
    </source>
</evidence>
<keyword evidence="22" id="KW-1185">Reference proteome</keyword>
<comment type="caution">
    <text evidence="21">The sequence shown here is derived from an EMBL/GenBank/DDBJ whole genome shotgun (WGS) entry which is preliminary data.</text>
</comment>
<evidence type="ECO:0000256" key="15">
    <source>
        <dbReference type="ARBA" id="ARBA00048649"/>
    </source>
</evidence>
<evidence type="ECO:0000256" key="2">
    <source>
        <dbReference type="ARBA" id="ARBA00001974"/>
    </source>
</evidence>
<evidence type="ECO:0000256" key="6">
    <source>
        <dbReference type="ARBA" id="ARBA00022630"/>
    </source>
</evidence>
<keyword evidence="12" id="KW-0408">Iron</keyword>
<dbReference type="InterPro" id="IPR052353">
    <property type="entry name" value="Benzoxazolinone_Detox_Enz"/>
</dbReference>
<keyword evidence="14" id="KW-0520">NAD</keyword>
<dbReference type="InterPro" id="IPR008333">
    <property type="entry name" value="Cbr1-like_FAD-bd_dom"/>
</dbReference>
<feature type="domain" description="MOSC" evidence="19">
    <location>
        <begin position="58"/>
        <end position="193"/>
    </location>
</feature>
<keyword evidence="13" id="KW-0411">Iron-sulfur</keyword>
<dbReference type="PANTHER" id="PTHR30212:SF2">
    <property type="entry name" value="PROTEIN YIIM"/>
    <property type="match status" value="1"/>
</dbReference>
<dbReference type="InterPro" id="IPR017927">
    <property type="entry name" value="FAD-bd_FR_type"/>
</dbReference>
<dbReference type="GO" id="GO:0030151">
    <property type="term" value="F:molybdenum ion binding"/>
    <property type="evidence" value="ECO:0007669"/>
    <property type="project" value="InterPro"/>
</dbReference>
<keyword evidence="11" id="KW-0560">Oxidoreductase</keyword>
<accession>A0A9W4H2E7</accession>
<comment type="catalytic activity">
    <reaction evidence="16">
        <text>2 nitric oxide + NADPH + 2 O2 = 2 nitrate + NADP(+) + H(+)</text>
        <dbReference type="Rhea" id="RHEA:19465"/>
        <dbReference type="ChEBI" id="CHEBI:15378"/>
        <dbReference type="ChEBI" id="CHEBI:15379"/>
        <dbReference type="ChEBI" id="CHEBI:16480"/>
        <dbReference type="ChEBI" id="CHEBI:17632"/>
        <dbReference type="ChEBI" id="CHEBI:57783"/>
        <dbReference type="ChEBI" id="CHEBI:58349"/>
        <dbReference type="EC" id="1.14.12.17"/>
    </reaction>
</comment>
<dbReference type="Gene3D" id="3.40.50.80">
    <property type="entry name" value="Nucleotide-binding domain of ferredoxin-NADP reductase (FNR) module"/>
    <property type="match status" value="1"/>
</dbReference>
<evidence type="ECO:0000256" key="4">
    <source>
        <dbReference type="ARBA" id="ARBA00012229"/>
    </source>
</evidence>
<name>A0A9W4H2E7_9ACTN</name>
<evidence type="ECO:0000256" key="16">
    <source>
        <dbReference type="ARBA" id="ARBA00049433"/>
    </source>
</evidence>
<dbReference type="InterPro" id="IPR012675">
    <property type="entry name" value="Beta-grasp_dom_sf"/>
</dbReference>
<dbReference type="EC" id="1.14.12.17" evidence="4"/>
<dbReference type="CDD" id="cd00207">
    <property type="entry name" value="fer2"/>
    <property type="match status" value="1"/>
</dbReference>
<proteinExistence type="inferred from homology"/>
<evidence type="ECO:0000256" key="1">
    <source>
        <dbReference type="ARBA" id="ARBA00001970"/>
    </source>
</evidence>
<comment type="cofactor">
    <cofactor evidence="2">
        <name>FAD</name>
        <dbReference type="ChEBI" id="CHEBI:57692"/>
    </cofactor>
</comment>
<evidence type="ECO:0000313" key="21">
    <source>
        <dbReference type="EMBL" id="CAG7645366.1"/>
    </source>
</evidence>
<dbReference type="FunFam" id="3.40.50.80:FF:000010">
    <property type="entry name" value="Flavohemoprotein"/>
    <property type="match status" value="1"/>
</dbReference>
<dbReference type="AlphaFoldDB" id="A0A9W4H2E7"/>
<dbReference type="PROSITE" id="PS51340">
    <property type="entry name" value="MOSC"/>
    <property type="match status" value="1"/>
</dbReference>
<dbReference type="InterPro" id="IPR001041">
    <property type="entry name" value="2Fe-2S_ferredoxin-type"/>
</dbReference>
<keyword evidence="10" id="KW-0521">NADP</keyword>
<dbReference type="Pfam" id="PF00970">
    <property type="entry name" value="FAD_binding_6"/>
    <property type="match status" value="1"/>
</dbReference>
<reference evidence="21" key="1">
    <citation type="submission" date="2021-06" db="EMBL/GenBank/DDBJ databases">
        <authorList>
            <person name="Arsene-Ploetze F."/>
        </authorList>
    </citation>
    <scope>NUCLEOTIDE SEQUENCE</scope>
    <source>
        <strain evidence="21">SBRY1</strain>
    </source>
</reference>
<evidence type="ECO:0000256" key="7">
    <source>
        <dbReference type="ARBA" id="ARBA00022714"/>
    </source>
</evidence>
<evidence type="ECO:0000256" key="11">
    <source>
        <dbReference type="ARBA" id="ARBA00023002"/>
    </source>
</evidence>
<evidence type="ECO:0000256" key="8">
    <source>
        <dbReference type="ARBA" id="ARBA00022723"/>
    </source>
</evidence>
<dbReference type="SUPFAM" id="SSF50800">
    <property type="entry name" value="PK beta-barrel domain-like"/>
    <property type="match status" value="1"/>
</dbReference>
<dbReference type="SUPFAM" id="SSF63380">
    <property type="entry name" value="Riboflavin synthase domain-like"/>
    <property type="match status" value="1"/>
</dbReference>
<comment type="catalytic activity">
    <reaction evidence="15">
        <text>2 nitric oxide + NADH + 2 O2 = 2 nitrate + NAD(+) + H(+)</text>
        <dbReference type="Rhea" id="RHEA:19469"/>
        <dbReference type="ChEBI" id="CHEBI:15378"/>
        <dbReference type="ChEBI" id="CHEBI:15379"/>
        <dbReference type="ChEBI" id="CHEBI:16480"/>
        <dbReference type="ChEBI" id="CHEBI:17632"/>
        <dbReference type="ChEBI" id="CHEBI:57540"/>
        <dbReference type="ChEBI" id="CHEBI:57945"/>
        <dbReference type="EC" id="1.14.12.17"/>
    </reaction>
</comment>
<dbReference type="Gene3D" id="3.10.20.30">
    <property type="match status" value="1"/>
</dbReference>
<feature type="domain" description="2Fe-2S ferredoxin-type" evidence="18">
    <location>
        <begin position="537"/>
        <end position="619"/>
    </location>
</feature>
<dbReference type="CDD" id="cd06184">
    <property type="entry name" value="flavohem_like_fad_nad_binding"/>
    <property type="match status" value="1"/>
</dbReference>
<feature type="domain" description="FAD-binding FR-type" evidence="20">
    <location>
        <begin position="268"/>
        <end position="373"/>
    </location>
</feature>
<keyword evidence="6" id="KW-0285">Flavoprotein</keyword>
<evidence type="ECO:0000259" key="18">
    <source>
        <dbReference type="PROSITE" id="PS51085"/>
    </source>
</evidence>
<dbReference type="InterPro" id="IPR005302">
    <property type="entry name" value="MoCF_Sase_C"/>
</dbReference>
<evidence type="ECO:0000259" key="20">
    <source>
        <dbReference type="PROSITE" id="PS51384"/>
    </source>
</evidence>
<evidence type="ECO:0000256" key="9">
    <source>
        <dbReference type="ARBA" id="ARBA00022827"/>
    </source>
</evidence>
<dbReference type="SUPFAM" id="SSF52343">
    <property type="entry name" value="Ferredoxin reductase-like, C-terminal NADP-linked domain"/>
    <property type="match status" value="1"/>
</dbReference>
<dbReference type="PROSITE" id="PS51085">
    <property type="entry name" value="2FE2S_FER_2"/>
    <property type="match status" value="1"/>
</dbReference>
<feature type="compositionally biased region" description="Low complexity" evidence="17">
    <location>
        <begin position="245"/>
        <end position="261"/>
    </location>
</feature>
<dbReference type="GO" id="GO:0051537">
    <property type="term" value="F:2 iron, 2 sulfur cluster binding"/>
    <property type="evidence" value="ECO:0007669"/>
    <property type="project" value="UniProtKB-KW"/>
</dbReference>
<evidence type="ECO:0000256" key="17">
    <source>
        <dbReference type="SAM" id="MobiDB-lite"/>
    </source>
</evidence>
<dbReference type="EMBL" id="CAJVAX010000018">
    <property type="protein sequence ID" value="CAG7645366.1"/>
    <property type="molecule type" value="Genomic_DNA"/>
</dbReference>
<dbReference type="PRINTS" id="PR00409">
    <property type="entry name" value="PHDIOXRDTASE"/>
</dbReference>
<comment type="similarity">
    <text evidence="3">In the C-terminal section; belongs to the flavoprotein pyridine nucleotide cytochrome reductase family.</text>
</comment>
<evidence type="ECO:0000256" key="12">
    <source>
        <dbReference type="ARBA" id="ARBA00023004"/>
    </source>
</evidence>
<dbReference type="InterPro" id="IPR011037">
    <property type="entry name" value="Pyrv_Knase-like_insert_dom_sf"/>
</dbReference>
<dbReference type="Gene3D" id="2.40.30.10">
    <property type="entry name" value="Translation factors"/>
    <property type="match status" value="1"/>
</dbReference>
<comment type="cofactor">
    <cofactor evidence="1">
        <name>heme b</name>
        <dbReference type="ChEBI" id="CHEBI:60344"/>
    </cofactor>
</comment>
<dbReference type="InterPro" id="IPR017938">
    <property type="entry name" value="Riboflavin_synthase-like_b-brl"/>
</dbReference>
<dbReference type="Gene3D" id="2.40.33.20">
    <property type="entry name" value="PK beta-barrel domain-like"/>
    <property type="match status" value="1"/>
</dbReference>
<dbReference type="Pfam" id="PF00175">
    <property type="entry name" value="NAD_binding_1"/>
    <property type="match status" value="1"/>
</dbReference>
<dbReference type="InterPro" id="IPR039261">
    <property type="entry name" value="FNR_nucleotide-bd"/>
</dbReference>
<dbReference type="GO" id="GO:0008941">
    <property type="term" value="F:nitric oxide dioxygenase NAD(P)H activity"/>
    <property type="evidence" value="ECO:0007669"/>
    <property type="project" value="UniProtKB-EC"/>
</dbReference>
<evidence type="ECO:0000256" key="3">
    <source>
        <dbReference type="ARBA" id="ARBA00006401"/>
    </source>
</evidence>
<dbReference type="InterPro" id="IPR036010">
    <property type="entry name" value="2Fe-2S_ferredoxin-like_sf"/>
</dbReference>
<keyword evidence="9" id="KW-0274">FAD</keyword>